<proteinExistence type="predicted"/>
<dbReference type="Proteomes" id="UP000308600">
    <property type="component" value="Unassembled WGS sequence"/>
</dbReference>
<gene>
    <name evidence="1" type="ORF">BDN72DRAFT_906448</name>
</gene>
<name>A0ACD2ZZ88_9AGAR</name>
<keyword evidence="2" id="KW-1185">Reference proteome</keyword>
<reference evidence="1 2" key="1">
    <citation type="journal article" date="2019" name="Nat. Ecol. Evol.">
        <title>Megaphylogeny resolves global patterns of mushroom evolution.</title>
        <authorList>
            <person name="Varga T."/>
            <person name="Krizsan K."/>
            <person name="Foldi C."/>
            <person name="Dima B."/>
            <person name="Sanchez-Garcia M."/>
            <person name="Sanchez-Ramirez S."/>
            <person name="Szollosi G.J."/>
            <person name="Szarkandi J.G."/>
            <person name="Papp V."/>
            <person name="Albert L."/>
            <person name="Andreopoulos W."/>
            <person name="Angelini C."/>
            <person name="Antonin V."/>
            <person name="Barry K.W."/>
            <person name="Bougher N.L."/>
            <person name="Buchanan P."/>
            <person name="Buyck B."/>
            <person name="Bense V."/>
            <person name="Catcheside P."/>
            <person name="Chovatia M."/>
            <person name="Cooper J."/>
            <person name="Damon W."/>
            <person name="Desjardin D."/>
            <person name="Finy P."/>
            <person name="Geml J."/>
            <person name="Haridas S."/>
            <person name="Hughes K."/>
            <person name="Justo A."/>
            <person name="Karasinski D."/>
            <person name="Kautmanova I."/>
            <person name="Kiss B."/>
            <person name="Kocsube S."/>
            <person name="Kotiranta H."/>
            <person name="LaButti K.M."/>
            <person name="Lechner B.E."/>
            <person name="Liimatainen K."/>
            <person name="Lipzen A."/>
            <person name="Lukacs Z."/>
            <person name="Mihaltcheva S."/>
            <person name="Morgado L.N."/>
            <person name="Niskanen T."/>
            <person name="Noordeloos M.E."/>
            <person name="Ohm R.A."/>
            <person name="Ortiz-Santana B."/>
            <person name="Ovrebo C."/>
            <person name="Racz N."/>
            <person name="Riley R."/>
            <person name="Savchenko A."/>
            <person name="Shiryaev A."/>
            <person name="Soop K."/>
            <person name="Spirin V."/>
            <person name="Szebenyi C."/>
            <person name="Tomsovsky M."/>
            <person name="Tulloss R.E."/>
            <person name="Uehling J."/>
            <person name="Grigoriev I.V."/>
            <person name="Vagvolgyi C."/>
            <person name="Papp T."/>
            <person name="Martin F.M."/>
            <person name="Miettinen O."/>
            <person name="Hibbett D.S."/>
            <person name="Nagy L.G."/>
        </authorList>
    </citation>
    <scope>NUCLEOTIDE SEQUENCE [LARGE SCALE GENOMIC DNA]</scope>
    <source>
        <strain evidence="1 2">NL-1719</strain>
    </source>
</reference>
<organism evidence="1 2">
    <name type="scientific">Pluteus cervinus</name>
    <dbReference type="NCBI Taxonomy" id="181527"/>
    <lineage>
        <taxon>Eukaryota</taxon>
        <taxon>Fungi</taxon>
        <taxon>Dikarya</taxon>
        <taxon>Basidiomycota</taxon>
        <taxon>Agaricomycotina</taxon>
        <taxon>Agaricomycetes</taxon>
        <taxon>Agaricomycetidae</taxon>
        <taxon>Agaricales</taxon>
        <taxon>Pluteineae</taxon>
        <taxon>Pluteaceae</taxon>
        <taxon>Pluteus</taxon>
    </lineage>
</organism>
<accession>A0ACD2ZZ88</accession>
<evidence type="ECO:0000313" key="1">
    <source>
        <dbReference type="EMBL" id="TFK58746.1"/>
    </source>
</evidence>
<sequence>MPKHEEEDNVHQLRISIYDRSFNHHSRPQWPARLTKVKKPDASLRTNMVQVLAAGIGIAWRIAWRDANANARWEMKAGSNRGALPDKISPTADAPRPVSPQRRMCIQKKFKLFFVMSLRGRHDVSEIFFQVFGRRMWKYDLAKRCGSCFMLHRLGLLRVKKGNFDICKYQPPVIKLVGSAQICRSTGSTKALPIDFELQDSHTPYIALHSQIEVRHHSWRKEPHMKPWSGTPQREFGWSGTLRTLPSMPGPISPRIRGP</sequence>
<protein>
    <submittedName>
        <fullName evidence="1">Uncharacterized protein</fullName>
    </submittedName>
</protein>
<evidence type="ECO:0000313" key="2">
    <source>
        <dbReference type="Proteomes" id="UP000308600"/>
    </source>
</evidence>
<dbReference type="EMBL" id="ML209212">
    <property type="protein sequence ID" value="TFK58746.1"/>
    <property type="molecule type" value="Genomic_DNA"/>
</dbReference>